<evidence type="ECO:0000313" key="2">
    <source>
        <dbReference type="EMBL" id="RPA85150.1"/>
    </source>
</evidence>
<dbReference type="AlphaFoldDB" id="A0A3N4ILY6"/>
<gene>
    <name evidence="2" type="ORF">BJ508DRAFT_13650</name>
</gene>
<evidence type="ECO:0000313" key="3">
    <source>
        <dbReference type="Proteomes" id="UP000275078"/>
    </source>
</evidence>
<reference evidence="2 3" key="1">
    <citation type="journal article" date="2018" name="Nat. Ecol. Evol.">
        <title>Pezizomycetes genomes reveal the molecular basis of ectomycorrhizal truffle lifestyle.</title>
        <authorList>
            <person name="Murat C."/>
            <person name="Payen T."/>
            <person name="Noel B."/>
            <person name="Kuo A."/>
            <person name="Morin E."/>
            <person name="Chen J."/>
            <person name="Kohler A."/>
            <person name="Krizsan K."/>
            <person name="Balestrini R."/>
            <person name="Da Silva C."/>
            <person name="Montanini B."/>
            <person name="Hainaut M."/>
            <person name="Levati E."/>
            <person name="Barry K.W."/>
            <person name="Belfiori B."/>
            <person name="Cichocki N."/>
            <person name="Clum A."/>
            <person name="Dockter R.B."/>
            <person name="Fauchery L."/>
            <person name="Guy J."/>
            <person name="Iotti M."/>
            <person name="Le Tacon F."/>
            <person name="Lindquist E.A."/>
            <person name="Lipzen A."/>
            <person name="Malagnac F."/>
            <person name="Mello A."/>
            <person name="Molinier V."/>
            <person name="Miyauchi S."/>
            <person name="Poulain J."/>
            <person name="Riccioni C."/>
            <person name="Rubini A."/>
            <person name="Sitrit Y."/>
            <person name="Splivallo R."/>
            <person name="Traeger S."/>
            <person name="Wang M."/>
            <person name="Zifcakova L."/>
            <person name="Wipf D."/>
            <person name="Zambonelli A."/>
            <person name="Paolocci F."/>
            <person name="Nowrousian M."/>
            <person name="Ottonello S."/>
            <person name="Baldrian P."/>
            <person name="Spatafora J.W."/>
            <person name="Henrissat B."/>
            <person name="Nagy L.G."/>
            <person name="Aury J.M."/>
            <person name="Wincker P."/>
            <person name="Grigoriev I.V."/>
            <person name="Bonfante P."/>
            <person name="Martin F.M."/>
        </authorList>
    </citation>
    <scope>NUCLEOTIDE SEQUENCE [LARGE SCALE GENOMIC DNA]</scope>
    <source>
        <strain evidence="2 3">RN42</strain>
    </source>
</reference>
<dbReference type="EMBL" id="ML119655">
    <property type="protein sequence ID" value="RPA85150.1"/>
    <property type="molecule type" value="Genomic_DNA"/>
</dbReference>
<organism evidence="2 3">
    <name type="scientific">Ascobolus immersus RN42</name>
    <dbReference type="NCBI Taxonomy" id="1160509"/>
    <lineage>
        <taxon>Eukaryota</taxon>
        <taxon>Fungi</taxon>
        <taxon>Dikarya</taxon>
        <taxon>Ascomycota</taxon>
        <taxon>Pezizomycotina</taxon>
        <taxon>Pezizomycetes</taxon>
        <taxon>Pezizales</taxon>
        <taxon>Ascobolaceae</taxon>
        <taxon>Ascobolus</taxon>
    </lineage>
</organism>
<protein>
    <submittedName>
        <fullName evidence="2">Uncharacterized protein</fullName>
    </submittedName>
</protein>
<feature type="compositionally biased region" description="Low complexity" evidence="1">
    <location>
        <begin position="76"/>
        <end position="90"/>
    </location>
</feature>
<name>A0A3N4ILY6_ASCIM</name>
<evidence type="ECO:0000256" key="1">
    <source>
        <dbReference type="SAM" id="MobiDB-lite"/>
    </source>
</evidence>
<accession>A0A3N4ILY6</accession>
<feature type="region of interest" description="Disordered" evidence="1">
    <location>
        <begin position="76"/>
        <end position="101"/>
    </location>
</feature>
<dbReference type="Proteomes" id="UP000275078">
    <property type="component" value="Unassembled WGS sequence"/>
</dbReference>
<proteinExistence type="predicted"/>
<keyword evidence="3" id="KW-1185">Reference proteome</keyword>
<sequence length="101" mass="11032">MHAKVSLSSTACHLVEPQPYYALCAHHRGTSAMSTIVKRFIDPPLSKSSPFQPSILLAIFSFISPLVCVARHFLRPSSSPSSHPTKSHQPTPLPLLRCSTP</sequence>